<dbReference type="Proteomes" id="UP000198430">
    <property type="component" value="Unassembled WGS sequence"/>
</dbReference>
<protein>
    <submittedName>
        <fullName evidence="1">Uncharacterized protein</fullName>
    </submittedName>
</protein>
<comment type="caution">
    <text evidence="1">The sequence shown here is derived from an EMBL/GenBank/DDBJ whole genome shotgun (WGS) entry which is preliminary data.</text>
</comment>
<proteinExistence type="predicted"/>
<dbReference type="EMBL" id="BCMH01000012">
    <property type="protein sequence ID" value="GAX04072.1"/>
    <property type="molecule type" value="Genomic_DNA"/>
</dbReference>
<organism evidence="1 2">
    <name type="scientific">Secundilactobacillus pentosiphilus</name>
    <dbReference type="NCBI Taxonomy" id="1714682"/>
    <lineage>
        <taxon>Bacteria</taxon>
        <taxon>Bacillati</taxon>
        <taxon>Bacillota</taxon>
        <taxon>Bacilli</taxon>
        <taxon>Lactobacillales</taxon>
        <taxon>Lactobacillaceae</taxon>
        <taxon>Secundilactobacillus</taxon>
    </lineage>
</organism>
<keyword evidence="2" id="KW-1185">Reference proteome</keyword>
<evidence type="ECO:0000313" key="1">
    <source>
        <dbReference type="EMBL" id="GAX04072.1"/>
    </source>
</evidence>
<sequence>MSKAKRLLRQIPKVFPQLSDNFKIQLPDEPNSDSGGFFDDTPDNQTSPTLIDVYDPILPADGNTLNLLLNPGGNVVTYAYQWFSKKEYPMKTLVFYHGMSLVVNRIDPYVIAGFSIYYLNDRSDDKHGVSSKNI</sequence>
<name>A0A1Z5IR55_9LACO</name>
<accession>A0A1Z5IR55</accession>
<reference evidence="1 2" key="1">
    <citation type="submission" date="2015-11" db="EMBL/GenBank/DDBJ databases">
        <title>Draft genome sequences of new species of the genus Lactobacillus isolated from orchardgrass silage.</title>
        <authorList>
            <person name="Tohno M."/>
            <person name="Tanizawa Y."/>
            <person name="Arita M."/>
        </authorList>
    </citation>
    <scope>NUCLEOTIDE SEQUENCE [LARGE SCALE GENOMIC DNA]</scope>
    <source>
        <strain evidence="1 2">IWT140</strain>
    </source>
</reference>
<evidence type="ECO:0000313" key="2">
    <source>
        <dbReference type="Proteomes" id="UP000198430"/>
    </source>
</evidence>
<dbReference type="RefSeq" id="WP_089089032.1">
    <property type="nucleotide sequence ID" value="NZ_BCMH01000012.1"/>
</dbReference>
<dbReference type="AlphaFoldDB" id="A0A1Z5IR55"/>
<gene>
    <name evidence="1" type="ORF">IWT140_01709</name>
</gene>